<reference evidence="1" key="1">
    <citation type="journal article" date="2013" name="Nat. Commun.">
        <title>Whole-genome sequencing of Oryza brachyantha reveals mechanisms underlying Oryza genome evolution.</title>
        <authorList>
            <person name="Chen J."/>
            <person name="Huang Q."/>
            <person name="Gao D."/>
            <person name="Wang J."/>
            <person name="Lang Y."/>
            <person name="Liu T."/>
            <person name="Li B."/>
            <person name="Bai Z."/>
            <person name="Luis Goicoechea J."/>
            <person name="Liang C."/>
            <person name="Chen C."/>
            <person name="Zhang W."/>
            <person name="Sun S."/>
            <person name="Liao Y."/>
            <person name="Zhang X."/>
            <person name="Yang L."/>
            <person name="Song C."/>
            <person name="Wang M."/>
            <person name="Shi J."/>
            <person name="Liu G."/>
            <person name="Liu J."/>
            <person name="Zhou H."/>
            <person name="Zhou W."/>
            <person name="Yu Q."/>
            <person name="An N."/>
            <person name="Chen Y."/>
            <person name="Cai Q."/>
            <person name="Wang B."/>
            <person name="Liu B."/>
            <person name="Min J."/>
            <person name="Huang Y."/>
            <person name="Wu H."/>
            <person name="Li Z."/>
            <person name="Zhang Y."/>
            <person name="Yin Y."/>
            <person name="Song W."/>
            <person name="Jiang J."/>
            <person name="Jackson S.A."/>
            <person name="Wing R.A."/>
            <person name="Wang J."/>
            <person name="Chen M."/>
        </authorList>
    </citation>
    <scope>NUCLEOTIDE SEQUENCE [LARGE SCALE GENOMIC DNA]</scope>
    <source>
        <strain evidence="1">cv. IRGC 101232</strain>
    </source>
</reference>
<dbReference type="HOGENOM" id="CLU_2501554_0_0_1"/>
<evidence type="ECO:0000313" key="1">
    <source>
        <dbReference type="EnsemblPlants" id="OB06G25690.1"/>
    </source>
</evidence>
<dbReference type="AlphaFoldDB" id="J3MEX5"/>
<evidence type="ECO:0000313" key="2">
    <source>
        <dbReference type="Proteomes" id="UP000006038"/>
    </source>
</evidence>
<proteinExistence type="predicted"/>
<sequence>MAGQFSFGRDSNSTARCLTPAALASMPEENCTEHPHGSSRLMRLQAAALLWRIQQVSGSSSEHWAFYSCVLQQVSKGRVTLSNLVS</sequence>
<dbReference type="Gramene" id="OB06G25690.1">
    <property type="protein sequence ID" value="OB06G25690.1"/>
    <property type="gene ID" value="OB06G25690"/>
</dbReference>
<accession>J3MEX5</accession>
<name>J3MEX5_ORYBR</name>
<protein>
    <submittedName>
        <fullName evidence="1">Uncharacterized protein</fullName>
    </submittedName>
</protein>
<dbReference type="EnsemblPlants" id="OB06G25690.1">
    <property type="protein sequence ID" value="OB06G25690.1"/>
    <property type="gene ID" value="OB06G25690"/>
</dbReference>
<organism evidence="1">
    <name type="scientific">Oryza brachyantha</name>
    <name type="common">malo sina</name>
    <dbReference type="NCBI Taxonomy" id="4533"/>
    <lineage>
        <taxon>Eukaryota</taxon>
        <taxon>Viridiplantae</taxon>
        <taxon>Streptophyta</taxon>
        <taxon>Embryophyta</taxon>
        <taxon>Tracheophyta</taxon>
        <taxon>Spermatophyta</taxon>
        <taxon>Magnoliopsida</taxon>
        <taxon>Liliopsida</taxon>
        <taxon>Poales</taxon>
        <taxon>Poaceae</taxon>
        <taxon>BOP clade</taxon>
        <taxon>Oryzoideae</taxon>
        <taxon>Oryzeae</taxon>
        <taxon>Oryzinae</taxon>
        <taxon>Oryza</taxon>
    </lineage>
</organism>
<reference evidence="1" key="2">
    <citation type="submission" date="2013-04" db="UniProtKB">
        <authorList>
            <consortium name="EnsemblPlants"/>
        </authorList>
    </citation>
    <scope>IDENTIFICATION</scope>
</reference>
<dbReference type="Proteomes" id="UP000006038">
    <property type="component" value="Chromosome 6"/>
</dbReference>
<keyword evidence="2" id="KW-1185">Reference proteome</keyword>